<dbReference type="InterPro" id="IPR046231">
    <property type="entry name" value="DUF6264"/>
</dbReference>
<keyword evidence="4" id="KW-1185">Reference proteome</keyword>
<keyword evidence="2" id="KW-0812">Transmembrane</keyword>
<comment type="caution">
    <text evidence="3">The sequence shown here is derived from an EMBL/GenBank/DDBJ whole genome shotgun (WGS) entry which is preliminary data.</text>
</comment>
<feature type="compositionally biased region" description="Low complexity" evidence="1">
    <location>
        <begin position="58"/>
        <end position="77"/>
    </location>
</feature>
<keyword evidence="2" id="KW-0472">Membrane</keyword>
<dbReference type="Pfam" id="PF19779">
    <property type="entry name" value="DUF6264"/>
    <property type="match status" value="1"/>
</dbReference>
<evidence type="ECO:0000256" key="1">
    <source>
        <dbReference type="SAM" id="MobiDB-lite"/>
    </source>
</evidence>
<dbReference type="AlphaFoldDB" id="A0A4Q7ME83"/>
<protein>
    <submittedName>
        <fullName evidence="3">Uncharacterized protein</fullName>
    </submittedName>
</protein>
<feature type="region of interest" description="Disordered" evidence="1">
    <location>
        <begin position="1"/>
        <end position="83"/>
    </location>
</feature>
<keyword evidence="2" id="KW-1133">Transmembrane helix</keyword>
<accession>A0A4Q7ME83</accession>
<sequence>MPDQHAAGTPDEPAERPTPGVSPASPPPRDERPRPQYGEYAPDGWTWQPPPGETTSDPAPQMATPRAARPARPVAAASIDRSARPERPADRVVTILLLVIGVLGVWLAVAVLQAMPQSIQLLHTQEGIEPYTPGPEIPALILTGSIVQIVIWVVAAIGSVALMRARRPSFWLPLAAGVIAAIALFVFTAIALSGDPALIEQLTATRT</sequence>
<proteinExistence type="predicted"/>
<feature type="transmembrane region" description="Helical" evidence="2">
    <location>
        <begin position="139"/>
        <end position="163"/>
    </location>
</feature>
<organism evidence="3 4">
    <name type="scientific">Agromyces ramosus</name>
    <dbReference type="NCBI Taxonomy" id="33879"/>
    <lineage>
        <taxon>Bacteria</taxon>
        <taxon>Bacillati</taxon>
        <taxon>Actinomycetota</taxon>
        <taxon>Actinomycetes</taxon>
        <taxon>Micrococcales</taxon>
        <taxon>Microbacteriaceae</taxon>
        <taxon>Agromyces</taxon>
    </lineage>
</organism>
<feature type="transmembrane region" description="Helical" evidence="2">
    <location>
        <begin position="170"/>
        <end position="192"/>
    </location>
</feature>
<feature type="transmembrane region" description="Helical" evidence="2">
    <location>
        <begin position="92"/>
        <end position="115"/>
    </location>
</feature>
<dbReference type="OrthoDB" id="5125658at2"/>
<gene>
    <name evidence="3" type="ORF">EV187_1404</name>
</gene>
<evidence type="ECO:0000313" key="3">
    <source>
        <dbReference type="EMBL" id="RZS65703.1"/>
    </source>
</evidence>
<dbReference type="EMBL" id="SGWY01000002">
    <property type="protein sequence ID" value="RZS65703.1"/>
    <property type="molecule type" value="Genomic_DNA"/>
</dbReference>
<name>A0A4Q7ME83_9MICO</name>
<evidence type="ECO:0000256" key="2">
    <source>
        <dbReference type="SAM" id="Phobius"/>
    </source>
</evidence>
<reference evidence="3 4" key="1">
    <citation type="submission" date="2019-02" db="EMBL/GenBank/DDBJ databases">
        <title>Genomic Encyclopedia of Type Strains, Phase IV (KMG-IV): sequencing the most valuable type-strain genomes for metagenomic binning, comparative biology and taxonomic classification.</title>
        <authorList>
            <person name="Goeker M."/>
        </authorList>
    </citation>
    <scope>NUCLEOTIDE SEQUENCE [LARGE SCALE GENOMIC DNA]</scope>
    <source>
        <strain evidence="3 4">DSM 43045</strain>
    </source>
</reference>
<dbReference type="Proteomes" id="UP000293289">
    <property type="component" value="Unassembled WGS sequence"/>
</dbReference>
<evidence type="ECO:0000313" key="4">
    <source>
        <dbReference type="Proteomes" id="UP000293289"/>
    </source>
</evidence>
<dbReference type="RefSeq" id="WP_130352376.1">
    <property type="nucleotide sequence ID" value="NZ_SGWY01000002.1"/>
</dbReference>